<accession>A0A151GJQ9</accession>
<evidence type="ECO:0000259" key="3">
    <source>
        <dbReference type="PROSITE" id="PS50157"/>
    </source>
</evidence>
<dbReference type="SMART" id="SM00355">
    <property type="entry name" value="ZnF_C2H2"/>
    <property type="match status" value="2"/>
</dbReference>
<dbReference type="GeneID" id="63716921"/>
<gene>
    <name evidence="4" type="ORF">DCS_04278</name>
</gene>
<dbReference type="PROSITE" id="PS50157">
    <property type="entry name" value="ZINC_FINGER_C2H2_2"/>
    <property type="match status" value="2"/>
</dbReference>
<evidence type="ECO:0000256" key="1">
    <source>
        <dbReference type="PROSITE-ProRule" id="PRU00042"/>
    </source>
</evidence>
<dbReference type="STRING" id="98403.A0A151GJQ9"/>
<proteinExistence type="predicted"/>
<feature type="domain" description="C2H2-type" evidence="3">
    <location>
        <begin position="334"/>
        <end position="361"/>
    </location>
</feature>
<dbReference type="GO" id="GO:0008270">
    <property type="term" value="F:zinc ion binding"/>
    <property type="evidence" value="ECO:0007669"/>
    <property type="project" value="UniProtKB-KW"/>
</dbReference>
<dbReference type="InParanoid" id="A0A151GJQ9"/>
<dbReference type="EMBL" id="LAYC01000002">
    <property type="protein sequence ID" value="KYK57271.1"/>
    <property type="molecule type" value="Genomic_DNA"/>
</dbReference>
<reference evidence="4 5" key="1">
    <citation type="journal article" date="2016" name="Sci. Rep.">
        <title>Insights into Adaptations to a Near-Obligate Nematode Endoparasitic Lifestyle from the Finished Genome of Drechmeria coniospora.</title>
        <authorList>
            <person name="Zhang L."/>
            <person name="Zhou Z."/>
            <person name="Guo Q."/>
            <person name="Fokkens L."/>
            <person name="Miskei M."/>
            <person name="Pocsi I."/>
            <person name="Zhang W."/>
            <person name="Chen M."/>
            <person name="Wang L."/>
            <person name="Sun Y."/>
            <person name="Donzelli B.G."/>
            <person name="Gibson D.M."/>
            <person name="Nelson D.R."/>
            <person name="Luo J.G."/>
            <person name="Rep M."/>
            <person name="Liu H."/>
            <person name="Yang S."/>
            <person name="Wang J."/>
            <person name="Krasnoff S.B."/>
            <person name="Xu Y."/>
            <person name="Molnar I."/>
            <person name="Lin M."/>
        </authorList>
    </citation>
    <scope>NUCLEOTIDE SEQUENCE [LARGE SCALE GENOMIC DNA]</scope>
    <source>
        <strain evidence="4 5">ARSEF 6962</strain>
    </source>
</reference>
<dbReference type="Gene3D" id="3.30.160.60">
    <property type="entry name" value="Classic Zinc Finger"/>
    <property type="match status" value="1"/>
</dbReference>
<dbReference type="RefSeq" id="XP_040656623.1">
    <property type="nucleotide sequence ID" value="XM_040801590.1"/>
</dbReference>
<dbReference type="InterPro" id="IPR013087">
    <property type="entry name" value="Znf_C2H2_type"/>
</dbReference>
<protein>
    <recommendedName>
        <fullName evidence="3">C2H2-type domain-containing protein</fullName>
    </recommendedName>
</protein>
<evidence type="ECO:0000256" key="2">
    <source>
        <dbReference type="SAM" id="MobiDB-lite"/>
    </source>
</evidence>
<keyword evidence="1" id="KW-0863">Zinc-finger</keyword>
<dbReference type="OrthoDB" id="6077919at2759"/>
<dbReference type="PROSITE" id="PS00028">
    <property type="entry name" value="ZINC_FINGER_C2H2_1"/>
    <property type="match status" value="2"/>
</dbReference>
<dbReference type="Proteomes" id="UP000076580">
    <property type="component" value="Chromosome 02"/>
</dbReference>
<evidence type="ECO:0000313" key="5">
    <source>
        <dbReference type="Proteomes" id="UP000076580"/>
    </source>
</evidence>
<keyword evidence="1" id="KW-0862">Zinc</keyword>
<organism evidence="4 5">
    <name type="scientific">Drechmeria coniospora</name>
    <name type="common">Nematophagous fungus</name>
    <name type="synonym">Meria coniospora</name>
    <dbReference type="NCBI Taxonomy" id="98403"/>
    <lineage>
        <taxon>Eukaryota</taxon>
        <taxon>Fungi</taxon>
        <taxon>Dikarya</taxon>
        <taxon>Ascomycota</taxon>
        <taxon>Pezizomycotina</taxon>
        <taxon>Sordariomycetes</taxon>
        <taxon>Hypocreomycetidae</taxon>
        <taxon>Hypocreales</taxon>
        <taxon>Ophiocordycipitaceae</taxon>
        <taxon>Drechmeria</taxon>
    </lineage>
</organism>
<feature type="region of interest" description="Disordered" evidence="2">
    <location>
        <begin position="402"/>
        <end position="422"/>
    </location>
</feature>
<dbReference type="AlphaFoldDB" id="A0A151GJQ9"/>
<keyword evidence="5" id="KW-1185">Reference proteome</keyword>
<name>A0A151GJQ9_DRECN</name>
<dbReference type="SUPFAM" id="SSF57667">
    <property type="entry name" value="beta-beta-alpha zinc fingers"/>
    <property type="match status" value="1"/>
</dbReference>
<evidence type="ECO:0000313" key="4">
    <source>
        <dbReference type="EMBL" id="KYK57271.1"/>
    </source>
</evidence>
<feature type="region of interest" description="Disordered" evidence="2">
    <location>
        <begin position="1"/>
        <end position="22"/>
    </location>
</feature>
<comment type="caution">
    <text evidence="4">The sequence shown here is derived from an EMBL/GenBank/DDBJ whole genome shotgun (WGS) entry which is preliminary data.</text>
</comment>
<sequence>MAARSPTYDQLSENAHSWDNDEMSHDETAASRCICSRCTRNCVWGTDYNEHLQPNCSLKKALFCPGCRQGPFCRGGDLIAHIETYQCGQSGLDDGDQQRDENVESTNILEMISSQRIRGNFAPNIHSGLIPDSVEPWRWADGSSTMAQPPDWHDDDVAEQSRRARRYDYARCGMSSATMNGVESKARRTNYGHKSISAMDFLLRKDATVESSGPIKLPGGEGVTDWGAARDEGLRYPAASRVCGDGSPSHPYERPAKKIREGEESYRAMSCVDSLPFDKKHADHPSHPGFNALDYWNTDLERFKCPRRDCGRLFSCRHSLTYHLKYHPYDTRRHQCPGCGKIFKPLAAVTIHSEAHSARCQVRHGEGCSVYMDHGDGVSAGSAPHNVANNAAEDDWGRMSLGEEDESAPAKNPRYAPGDVFW</sequence>
<keyword evidence="1" id="KW-0479">Metal-binding</keyword>
<dbReference type="InterPro" id="IPR036236">
    <property type="entry name" value="Znf_C2H2_sf"/>
</dbReference>
<feature type="domain" description="C2H2-type" evidence="3">
    <location>
        <begin position="303"/>
        <end position="332"/>
    </location>
</feature>